<dbReference type="Gene3D" id="3.40.190.10">
    <property type="entry name" value="Periplasmic binding protein-like II"/>
    <property type="match status" value="2"/>
</dbReference>
<evidence type="ECO:0000256" key="1">
    <source>
        <dbReference type="ARBA" id="ARBA00022729"/>
    </source>
</evidence>
<dbReference type="InterPro" id="IPR001638">
    <property type="entry name" value="Solute-binding_3/MltF_N"/>
</dbReference>
<protein>
    <submittedName>
        <fullName evidence="4">Transporter substrate-binding domain-containing protein</fullName>
    </submittedName>
</protein>
<keyword evidence="5" id="KW-1185">Reference proteome</keyword>
<sequence>MQKFVKVVSAVAVATALFTGLAHADSALERIQAAGKVRIAMDLGVPPWAYKDANLENTGSEVATAKLLAEDLGVELEIVPTTGANRIPFLLSNKADIVLSTLGITEERKGIILYSIPYSGANNVVAAPKSIEIKGFEDLSGKSIAVTRGTMLDTAVTAGAPADANIVRFEDEATTMTAVVTNQVDIIGQTESLIGQINQQNPSKDLESKFVLTTVYYGIAMPLGDTTTKAWLDEWVRTNLANGKLGEIYKTYQNAEIPAEILKGEDR</sequence>
<reference evidence="4 5" key="1">
    <citation type="submission" date="2021-08" db="EMBL/GenBank/DDBJ databases">
        <title>Devosia salina sp. nov., isolated from the South China Sea sediment.</title>
        <authorList>
            <person name="Zhou Z."/>
        </authorList>
    </citation>
    <scope>NUCLEOTIDE SEQUENCE [LARGE SCALE GENOMIC DNA]</scope>
    <source>
        <strain evidence="4 5">SCS-3</strain>
    </source>
</reference>
<accession>A0ABX8W9J6</accession>
<proteinExistence type="predicted"/>
<dbReference type="SUPFAM" id="SSF53850">
    <property type="entry name" value="Periplasmic binding protein-like II"/>
    <property type="match status" value="1"/>
</dbReference>
<feature type="signal peptide" evidence="2">
    <location>
        <begin position="1"/>
        <end position="24"/>
    </location>
</feature>
<dbReference type="EMBL" id="CP080590">
    <property type="protein sequence ID" value="QYO75640.1"/>
    <property type="molecule type" value="Genomic_DNA"/>
</dbReference>
<dbReference type="PANTHER" id="PTHR35936:SF17">
    <property type="entry name" value="ARGININE-BINDING EXTRACELLULAR PROTEIN ARTP"/>
    <property type="match status" value="1"/>
</dbReference>
<dbReference type="Proteomes" id="UP000825799">
    <property type="component" value="Chromosome"/>
</dbReference>
<feature type="chain" id="PRO_5045777337" evidence="2">
    <location>
        <begin position="25"/>
        <end position="267"/>
    </location>
</feature>
<dbReference type="Pfam" id="PF00497">
    <property type="entry name" value="SBP_bac_3"/>
    <property type="match status" value="1"/>
</dbReference>
<evidence type="ECO:0000313" key="4">
    <source>
        <dbReference type="EMBL" id="QYO75640.1"/>
    </source>
</evidence>
<evidence type="ECO:0000313" key="5">
    <source>
        <dbReference type="Proteomes" id="UP000825799"/>
    </source>
</evidence>
<keyword evidence="1 2" id="KW-0732">Signal</keyword>
<feature type="domain" description="Solute-binding protein family 3/N-terminal" evidence="3">
    <location>
        <begin position="36"/>
        <end position="256"/>
    </location>
</feature>
<dbReference type="RefSeq" id="WP_220304138.1">
    <property type="nucleotide sequence ID" value="NZ_CP080590.1"/>
</dbReference>
<name>A0ABX8W9J6_9HYPH</name>
<dbReference type="PANTHER" id="PTHR35936">
    <property type="entry name" value="MEMBRANE-BOUND LYTIC MUREIN TRANSGLYCOSYLASE F"/>
    <property type="match status" value="1"/>
</dbReference>
<gene>
    <name evidence="4" type="ORF">K1X15_13470</name>
</gene>
<evidence type="ECO:0000256" key="2">
    <source>
        <dbReference type="SAM" id="SignalP"/>
    </source>
</evidence>
<organism evidence="4 5">
    <name type="scientific">Devosia salina</name>
    <dbReference type="NCBI Taxonomy" id="2860336"/>
    <lineage>
        <taxon>Bacteria</taxon>
        <taxon>Pseudomonadati</taxon>
        <taxon>Pseudomonadota</taxon>
        <taxon>Alphaproteobacteria</taxon>
        <taxon>Hyphomicrobiales</taxon>
        <taxon>Devosiaceae</taxon>
        <taxon>Devosia</taxon>
    </lineage>
</organism>
<evidence type="ECO:0000259" key="3">
    <source>
        <dbReference type="SMART" id="SM00062"/>
    </source>
</evidence>
<dbReference type="SMART" id="SM00062">
    <property type="entry name" value="PBPb"/>
    <property type="match status" value="1"/>
</dbReference>